<gene>
    <name evidence="1" type="ORF">CYMTET_30112</name>
</gene>
<proteinExistence type="predicted"/>
<dbReference type="Proteomes" id="UP001190700">
    <property type="component" value="Unassembled WGS sequence"/>
</dbReference>
<dbReference type="AlphaFoldDB" id="A0AAE0KU83"/>
<reference evidence="1 2" key="1">
    <citation type="journal article" date="2015" name="Genome Biol. Evol.">
        <title>Comparative Genomics of a Bacterivorous Green Alga Reveals Evolutionary Causalities and Consequences of Phago-Mixotrophic Mode of Nutrition.</title>
        <authorList>
            <person name="Burns J.A."/>
            <person name="Paasch A."/>
            <person name="Narechania A."/>
            <person name="Kim E."/>
        </authorList>
    </citation>
    <scope>NUCLEOTIDE SEQUENCE [LARGE SCALE GENOMIC DNA]</scope>
    <source>
        <strain evidence="1 2">PLY_AMNH</strain>
    </source>
</reference>
<protein>
    <submittedName>
        <fullName evidence="1">Uncharacterized protein</fullName>
    </submittedName>
</protein>
<organism evidence="1 2">
    <name type="scientific">Cymbomonas tetramitiformis</name>
    <dbReference type="NCBI Taxonomy" id="36881"/>
    <lineage>
        <taxon>Eukaryota</taxon>
        <taxon>Viridiplantae</taxon>
        <taxon>Chlorophyta</taxon>
        <taxon>Pyramimonadophyceae</taxon>
        <taxon>Pyramimonadales</taxon>
        <taxon>Pyramimonadaceae</taxon>
        <taxon>Cymbomonas</taxon>
    </lineage>
</organism>
<keyword evidence="2" id="KW-1185">Reference proteome</keyword>
<sequence length="96" mass="10717">MCTHIYARCLRSFSTFGRPDTAGEGLEIEHINVPDSAILEDLRKEKVTLEACSPQEEAHHPHGRMHQEAVYVLLAATETGSLVQLVQHTEQTHDAL</sequence>
<evidence type="ECO:0000313" key="1">
    <source>
        <dbReference type="EMBL" id="KAK3260958.1"/>
    </source>
</evidence>
<dbReference type="EMBL" id="LGRX02017290">
    <property type="protein sequence ID" value="KAK3260958.1"/>
    <property type="molecule type" value="Genomic_DNA"/>
</dbReference>
<name>A0AAE0KU83_9CHLO</name>
<evidence type="ECO:0000313" key="2">
    <source>
        <dbReference type="Proteomes" id="UP001190700"/>
    </source>
</evidence>
<comment type="caution">
    <text evidence="1">The sequence shown here is derived from an EMBL/GenBank/DDBJ whole genome shotgun (WGS) entry which is preliminary data.</text>
</comment>
<accession>A0AAE0KU83</accession>